<evidence type="ECO:0000313" key="4">
    <source>
        <dbReference type="EMBL" id="QEX24484.1"/>
    </source>
</evidence>
<protein>
    <recommendedName>
        <fullName evidence="1">2-hydroxychromene-2-carboxylate isomerase</fullName>
        <ecNumber evidence="1">5.99.1.4</ecNumber>
    </recommendedName>
</protein>
<evidence type="ECO:0000256" key="1">
    <source>
        <dbReference type="PIRNR" id="PIRNR006386"/>
    </source>
</evidence>
<dbReference type="Pfam" id="PF01323">
    <property type="entry name" value="DSBA"/>
    <property type="match status" value="1"/>
</dbReference>
<dbReference type="RefSeq" id="WP_151119759.1">
    <property type="nucleotide sequence ID" value="NZ_CP042582.1"/>
</dbReference>
<dbReference type="KEGG" id="hadh:FRZ61_44250"/>
<dbReference type="InterPro" id="IPR014440">
    <property type="entry name" value="HCCAis_GSTk"/>
</dbReference>
<organism evidence="4 5">
    <name type="scientific">Hypericibacter adhaerens</name>
    <dbReference type="NCBI Taxonomy" id="2602016"/>
    <lineage>
        <taxon>Bacteria</taxon>
        <taxon>Pseudomonadati</taxon>
        <taxon>Pseudomonadota</taxon>
        <taxon>Alphaproteobacteria</taxon>
        <taxon>Rhodospirillales</taxon>
        <taxon>Dongiaceae</taxon>
        <taxon>Hypericibacter</taxon>
    </lineage>
</organism>
<proteinExistence type="inferred from homology"/>
<dbReference type="Gene3D" id="3.40.30.10">
    <property type="entry name" value="Glutaredoxin"/>
    <property type="match status" value="1"/>
</dbReference>
<dbReference type="EC" id="5.99.1.4" evidence="1"/>
<feature type="active site" description="Nucleophile" evidence="2">
    <location>
        <position position="13"/>
    </location>
</feature>
<dbReference type="PANTHER" id="PTHR42943">
    <property type="entry name" value="GLUTATHIONE S-TRANSFERASE KAPPA"/>
    <property type="match status" value="1"/>
</dbReference>
<dbReference type="PIRSF" id="PIRSF006386">
    <property type="entry name" value="HCCAis_GSTk"/>
    <property type="match status" value="1"/>
</dbReference>
<dbReference type="EMBL" id="CP042582">
    <property type="protein sequence ID" value="QEX24484.1"/>
    <property type="molecule type" value="Genomic_DNA"/>
</dbReference>
<gene>
    <name evidence="4" type="ORF">FRZ61_44250</name>
</gene>
<evidence type="ECO:0000313" key="5">
    <source>
        <dbReference type="Proteomes" id="UP000325797"/>
    </source>
</evidence>
<dbReference type="InterPro" id="IPR051924">
    <property type="entry name" value="GST_Kappa/NadH"/>
</dbReference>
<dbReference type="InterPro" id="IPR036249">
    <property type="entry name" value="Thioredoxin-like_sf"/>
</dbReference>
<dbReference type="AlphaFoldDB" id="A0A5J6N4W9"/>
<dbReference type="InterPro" id="IPR044087">
    <property type="entry name" value="NahD-like"/>
</dbReference>
<comment type="catalytic activity">
    <reaction evidence="1">
        <text>2-hydroxychromene-2-carboxylate = (3E)-4-(2-hydroxyphenyl)-2-oxobut-3-enoate</text>
        <dbReference type="Rhea" id="RHEA:27401"/>
        <dbReference type="ChEBI" id="CHEBI:59350"/>
        <dbReference type="ChEBI" id="CHEBI:59353"/>
        <dbReference type="EC" id="5.99.1.4"/>
    </reaction>
</comment>
<dbReference type="InterPro" id="IPR001853">
    <property type="entry name" value="DSBA-like_thioredoxin_dom"/>
</dbReference>
<dbReference type="GO" id="GO:0018845">
    <property type="term" value="F:2-hydroxychromene-2-carboxylate isomerase activity"/>
    <property type="evidence" value="ECO:0007669"/>
    <property type="project" value="UniProtKB-UniRule"/>
</dbReference>
<dbReference type="CDD" id="cd03022">
    <property type="entry name" value="DsbA_HCCA_Iso"/>
    <property type="match status" value="1"/>
</dbReference>
<dbReference type="Proteomes" id="UP000325797">
    <property type="component" value="Chromosome"/>
</dbReference>
<sequence>MPPTIDFYFSIDSRYSYLAATQIPVLEREFGATVNWRPLGLSALLAARGATPFSTGLRVSGQYEHDYRDIDTRRWAEFYGVKITTPDWRQGDWDRINLAAVAAAVEGRCRAFVTALYDAVMVQGAVPKDDAALARIAGQAGLDGTRLVAGIDAPATAALHRATIEQARQAGVFGVPSFVTGGEMFWGNDRILLLKRRLCVH</sequence>
<dbReference type="GO" id="GO:0006749">
    <property type="term" value="P:glutathione metabolic process"/>
    <property type="evidence" value="ECO:0007669"/>
    <property type="project" value="TreeGrafter"/>
</dbReference>
<dbReference type="PANTHER" id="PTHR42943:SF2">
    <property type="entry name" value="GLUTATHIONE S-TRANSFERASE KAPPA 1"/>
    <property type="match status" value="1"/>
</dbReference>
<dbReference type="GO" id="GO:0004364">
    <property type="term" value="F:glutathione transferase activity"/>
    <property type="evidence" value="ECO:0007669"/>
    <property type="project" value="TreeGrafter"/>
</dbReference>
<dbReference type="GO" id="GO:0004602">
    <property type="term" value="F:glutathione peroxidase activity"/>
    <property type="evidence" value="ECO:0007669"/>
    <property type="project" value="TreeGrafter"/>
</dbReference>
<dbReference type="OrthoDB" id="5244108at2"/>
<keyword evidence="5" id="KW-1185">Reference proteome</keyword>
<accession>A0A5J6N4W9</accession>
<comment type="similarity">
    <text evidence="1">Belongs to the GST superfamily. NadH family.</text>
</comment>
<feature type="domain" description="DSBA-like thioredoxin" evidence="3">
    <location>
        <begin position="4"/>
        <end position="198"/>
    </location>
</feature>
<reference evidence="4 5" key="1">
    <citation type="submission" date="2019-08" db="EMBL/GenBank/DDBJ databases">
        <title>Hyperibacter terrae gen. nov., sp. nov. and Hyperibacter viscosus sp. nov., two new members in the family Rhodospirillaceae isolated from the rhizosphere of Hypericum perforatum.</title>
        <authorList>
            <person name="Noviana Z."/>
        </authorList>
    </citation>
    <scope>NUCLEOTIDE SEQUENCE [LARGE SCALE GENOMIC DNA]</scope>
    <source>
        <strain evidence="4 5">R5959</strain>
    </source>
</reference>
<dbReference type="SUPFAM" id="SSF52833">
    <property type="entry name" value="Thioredoxin-like"/>
    <property type="match status" value="1"/>
</dbReference>
<keyword evidence="1 4" id="KW-0413">Isomerase</keyword>
<name>A0A5J6N4W9_9PROT</name>
<evidence type="ECO:0000256" key="2">
    <source>
        <dbReference type="PIRSR" id="PIRSR006386-1"/>
    </source>
</evidence>
<evidence type="ECO:0000259" key="3">
    <source>
        <dbReference type="Pfam" id="PF01323"/>
    </source>
</evidence>
<dbReference type="GO" id="GO:1901170">
    <property type="term" value="P:naphthalene catabolic process"/>
    <property type="evidence" value="ECO:0007669"/>
    <property type="project" value="InterPro"/>
</dbReference>